<reference evidence="2" key="1">
    <citation type="submission" date="2020-02" db="EMBL/GenBank/DDBJ databases">
        <authorList>
            <person name="Meier V. D."/>
        </authorList>
    </citation>
    <scope>NUCLEOTIDE SEQUENCE</scope>
    <source>
        <strain evidence="2">AVDCRST_MAG38</strain>
    </source>
</reference>
<evidence type="ECO:0000256" key="1">
    <source>
        <dbReference type="SAM" id="MobiDB-lite"/>
    </source>
</evidence>
<accession>A0A6J4RAN5</accession>
<feature type="region of interest" description="Disordered" evidence="1">
    <location>
        <begin position="15"/>
        <end position="114"/>
    </location>
</feature>
<feature type="compositionally biased region" description="Basic and acidic residues" evidence="1">
    <location>
        <begin position="91"/>
        <end position="100"/>
    </location>
</feature>
<dbReference type="EC" id="3.6.3.40" evidence="2"/>
<protein>
    <submittedName>
        <fullName evidence="2">Teichoic acid export ATP-binding protein TagH</fullName>
        <ecNumber evidence="2">3.6.3.40</ecNumber>
    </submittedName>
</protein>
<proteinExistence type="predicted"/>
<name>A0A6J4RAN5_9ACTN</name>
<keyword evidence="2" id="KW-0378">Hydrolase</keyword>
<evidence type="ECO:0000313" key="2">
    <source>
        <dbReference type="EMBL" id="CAA9467595.1"/>
    </source>
</evidence>
<keyword evidence="2" id="KW-0067">ATP-binding</keyword>
<dbReference type="AlphaFoldDB" id="A0A6J4RAN5"/>
<feature type="non-terminal residue" evidence="2">
    <location>
        <position position="114"/>
    </location>
</feature>
<keyword evidence="2" id="KW-0547">Nucleotide-binding</keyword>
<gene>
    <name evidence="2" type="ORF">AVDCRST_MAG38-862</name>
</gene>
<feature type="non-terminal residue" evidence="2">
    <location>
        <position position="1"/>
    </location>
</feature>
<sequence length="114" mass="12369">GAADAHLLLRDVRAPGLLGGGQHGSRHPHHRRGAVGGRRPLPAQVVREDARVVRSGPHDPPGLPRPRQHPPALRPGDLDAQGRAARVGRARRGDQELHEVHGRRRGRGHPRGRV</sequence>
<organism evidence="2">
    <name type="scientific">uncultured Solirubrobacteraceae bacterium</name>
    <dbReference type="NCBI Taxonomy" id="1162706"/>
    <lineage>
        <taxon>Bacteria</taxon>
        <taxon>Bacillati</taxon>
        <taxon>Actinomycetota</taxon>
        <taxon>Thermoleophilia</taxon>
        <taxon>Solirubrobacterales</taxon>
        <taxon>Solirubrobacteraceae</taxon>
        <taxon>environmental samples</taxon>
    </lineage>
</organism>
<dbReference type="GO" id="GO:0016787">
    <property type="term" value="F:hydrolase activity"/>
    <property type="evidence" value="ECO:0007669"/>
    <property type="project" value="UniProtKB-KW"/>
</dbReference>
<dbReference type="GO" id="GO:0005524">
    <property type="term" value="F:ATP binding"/>
    <property type="evidence" value="ECO:0007669"/>
    <property type="project" value="UniProtKB-KW"/>
</dbReference>
<feature type="compositionally biased region" description="Basic residues" evidence="1">
    <location>
        <begin position="24"/>
        <end position="33"/>
    </location>
</feature>
<feature type="compositionally biased region" description="Basic residues" evidence="1">
    <location>
        <begin position="101"/>
        <end position="114"/>
    </location>
</feature>
<dbReference type="EMBL" id="CADCVJ010000060">
    <property type="protein sequence ID" value="CAA9467595.1"/>
    <property type="molecule type" value="Genomic_DNA"/>
</dbReference>